<proteinExistence type="predicted"/>
<dbReference type="Proteomes" id="UP000006512">
    <property type="component" value="Unassembled WGS sequence"/>
</dbReference>
<dbReference type="HOGENOM" id="CLU_012494_5_1_5"/>
<dbReference type="InterPro" id="IPR029058">
    <property type="entry name" value="AB_hydrolase_fold"/>
</dbReference>
<dbReference type="RefSeq" id="WP_006272535.1">
    <property type="nucleotide sequence ID" value="NZ_GL883077.1"/>
</dbReference>
<evidence type="ECO:0000256" key="1">
    <source>
        <dbReference type="ARBA" id="ARBA00022801"/>
    </source>
</evidence>
<feature type="chain" id="PRO_5003320292" evidence="2">
    <location>
        <begin position="22"/>
        <end position="316"/>
    </location>
</feature>
<feature type="domain" description="BD-FAE-like" evidence="3">
    <location>
        <begin position="71"/>
        <end position="265"/>
    </location>
</feature>
<feature type="signal peptide" evidence="2">
    <location>
        <begin position="1"/>
        <end position="21"/>
    </location>
</feature>
<dbReference type="OrthoDB" id="9771666at2"/>
<dbReference type="AlphaFoldDB" id="F4QKN7"/>
<keyword evidence="2" id="KW-0732">Signal</keyword>
<dbReference type="PANTHER" id="PTHR48081">
    <property type="entry name" value="AB HYDROLASE SUPERFAMILY PROTEIN C4A8.06C"/>
    <property type="match status" value="1"/>
</dbReference>
<dbReference type="SUPFAM" id="SSF53474">
    <property type="entry name" value="alpha/beta-Hydrolases"/>
    <property type="match status" value="1"/>
</dbReference>
<keyword evidence="1 4" id="KW-0378">Hydrolase</keyword>
<gene>
    <name evidence="4" type="ORF">ABI_17790</name>
</gene>
<dbReference type="EMBL" id="GL883077">
    <property type="protein sequence ID" value="EGF93339.1"/>
    <property type="molecule type" value="Genomic_DNA"/>
</dbReference>
<dbReference type="InterPro" id="IPR049492">
    <property type="entry name" value="BD-FAE-like_dom"/>
</dbReference>
<evidence type="ECO:0000313" key="4">
    <source>
        <dbReference type="EMBL" id="EGF93339.1"/>
    </source>
</evidence>
<dbReference type="InterPro" id="IPR050300">
    <property type="entry name" value="GDXG_lipolytic_enzyme"/>
</dbReference>
<keyword evidence="5" id="KW-1185">Reference proteome</keyword>
<evidence type="ECO:0000256" key="2">
    <source>
        <dbReference type="SAM" id="SignalP"/>
    </source>
</evidence>
<reference evidence="5" key="1">
    <citation type="submission" date="2011-03" db="EMBL/GenBank/DDBJ databases">
        <title>Draft genome sequence of Brevundimonas diminuta.</title>
        <authorList>
            <person name="Brown P.J.B."/>
            <person name="Buechlein A."/>
            <person name="Hemmerich C."/>
            <person name="Brun Y.V."/>
        </authorList>
    </citation>
    <scope>NUCLEOTIDE SEQUENCE [LARGE SCALE GENOMIC DNA]</scope>
    <source>
        <strain evidence="5">C19</strain>
    </source>
</reference>
<accession>F4QKN7</accession>
<dbReference type="STRING" id="715226.ABI_17790"/>
<evidence type="ECO:0000313" key="5">
    <source>
        <dbReference type="Proteomes" id="UP000006512"/>
    </source>
</evidence>
<dbReference type="Gene3D" id="3.40.50.1820">
    <property type="entry name" value="alpha/beta hydrolase"/>
    <property type="match status" value="1"/>
</dbReference>
<protein>
    <submittedName>
        <fullName evidence="4">Alpha/beta hydrolase fold family protein</fullName>
    </submittedName>
</protein>
<dbReference type="GO" id="GO:0016787">
    <property type="term" value="F:hydrolase activity"/>
    <property type="evidence" value="ECO:0007669"/>
    <property type="project" value="UniProtKB-KW"/>
</dbReference>
<sequence length="316" mass="33770">MGLRSVCLMVAAALFALPAMAAEPDRDAMFPAKMQSFALYGDGAIPNSKPGPDTEKGTGTGWVQQVSRPMLQVYLPARAKATGASVLIIPGGGYAGLTFEYEGVEQARYFVDHGIAAIVLKYRLPSAATMQAPSIGPIQDAQAGLRFVRQHAAEWNLDPARVGVVGFSAGGHLAATLATHFDTAYVANPDSLSLRPDFQVLVYPVISMDAKITHMGSREGLLGMSPSPDKVAEFSNEKQVTAQTPPALILHAADDTLVDVDNAIVYFQALRHAGVPAEARLFAKGEHGFPLLPRDDWQGAIIDWMTSEGWLSPRGK</sequence>
<dbReference type="Pfam" id="PF20434">
    <property type="entry name" value="BD-FAE"/>
    <property type="match status" value="1"/>
</dbReference>
<name>F4QKN7_9CAUL</name>
<evidence type="ECO:0000259" key="3">
    <source>
        <dbReference type="Pfam" id="PF20434"/>
    </source>
</evidence>
<dbReference type="eggNOG" id="COG0657">
    <property type="taxonomic scope" value="Bacteria"/>
</dbReference>
<dbReference type="PANTHER" id="PTHR48081:SF6">
    <property type="entry name" value="PEPTIDASE S9 PROLYL OLIGOPEPTIDASE CATALYTIC DOMAIN-CONTAINING PROTEIN"/>
    <property type="match status" value="1"/>
</dbReference>
<organism evidence="4 5">
    <name type="scientific">Asticcacaulis biprosthecium C19</name>
    <dbReference type="NCBI Taxonomy" id="715226"/>
    <lineage>
        <taxon>Bacteria</taxon>
        <taxon>Pseudomonadati</taxon>
        <taxon>Pseudomonadota</taxon>
        <taxon>Alphaproteobacteria</taxon>
        <taxon>Caulobacterales</taxon>
        <taxon>Caulobacteraceae</taxon>
        <taxon>Asticcacaulis</taxon>
    </lineage>
</organism>